<dbReference type="SMART" id="SM00731">
    <property type="entry name" value="SprT"/>
    <property type="match status" value="1"/>
</dbReference>
<evidence type="ECO:0000313" key="3">
    <source>
        <dbReference type="EMBL" id="TNJ29992.1"/>
    </source>
</evidence>
<accession>A0A4Z1SVW3</accession>
<evidence type="ECO:0000259" key="2">
    <source>
        <dbReference type="SMART" id="SM00731"/>
    </source>
</evidence>
<reference evidence="3 4" key="1">
    <citation type="submission" date="2019-05" db="EMBL/GenBank/DDBJ databases">
        <title>The compact genome of Giardia muris reveals important steps in the evolution of intestinal protozoan parasites.</title>
        <authorList>
            <person name="Xu F."/>
            <person name="Jimenez-Gonzalez A."/>
            <person name="Einarsson E."/>
            <person name="Astvaldsson A."/>
            <person name="Peirasmaki D."/>
            <person name="Eckmann L."/>
            <person name="Andersson J.O."/>
            <person name="Svard S.G."/>
            <person name="Jerlstrom-Hultqvist J."/>
        </authorList>
    </citation>
    <scope>NUCLEOTIDE SEQUENCE [LARGE SCALE GENOMIC DNA]</scope>
    <source>
        <strain evidence="3 4">Roberts-Thomson</strain>
    </source>
</reference>
<dbReference type="GO" id="GO:0006974">
    <property type="term" value="P:DNA damage response"/>
    <property type="evidence" value="ECO:0007669"/>
    <property type="project" value="InterPro"/>
</dbReference>
<protein>
    <submittedName>
        <fullName evidence="3">SprT-like family protein</fullName>
    </submittedName>
</protein>
<gene>
    <name evidence="3" type="ORF">GMRT_13572</name>
</gene>
<dbReference type="VEuPathDB" id="GiardiaDB:GMRT_13572"/>
<dbReference type="AlphaFoldDB" id="A0A4Z1SVW3"/>
<feature type="domain" description="SprT-like" evidence="2">
    <location>
        <begin position="3"/>
        <end position="147"/>
    </location>
</feature>
<name>A0A4Z1SVW3_GIAMU</name>
<evidence type="ECO:0000313" key="4">
    <source>
        <dbReference type="Proteomes" id="UP000315496"/>
    </source>
</evidence>
<organism evidence="3 4">
    <name type="scientific">Giardia muris</name>
    <dbReference type="NCBI Taxonomy" id="5742"/>
    <lineage>
        <taxon>Eukaryota</taxon>
        <taxon>Metamonada</taxon>
        <taxon>Diplomonadida</taxon>
        <taxon>Hexamitidae</taxon>
        <taxon>Giardiinae</taxon>
        <taxon>Giardia</taxon>
    </lineage>
</organism>
<dbReference type="Pfam" id="PF10263">
    <property type="entry name" value="SprT-like"/>
    <property type="match status" value="1"/>
</dbReference>
<dbReference type="GO" id="GO:0031593">
    <property type="term" value="F:polyubiquitin modification-dependent protein binding"/>
    <property type="evidence" value="ECO:0007669"/>
    <property type="project" value="TreeGrafter"/>
</dbReference>
<dbReference type="GO" id="GO:0005634">
    <property type="term" value="C:nucleus"/>
    <property type="evidence" value="ECO:0007669"/>
    <property type="project" value="TreeGrafter"/>
</dbReference>
<sequence length="203" mass="23588">MIPNIPQAFQFYDECFFRSRLRGIPVEWSERMTSSAGLCIYRTRRNRTPKIIIRLSEPILQYRTPYDVENVLVHEMIHAYLFVLRLRDDGPHGSRWCAEARRINQATGLKITVYHQFYDEVWYLRWQQRLGQPVVLQGDGKQWVLPFPTPRNGPRESPFRSRKVSPAPSSLAPVDDDVIIISSSDPSVIVIDENSVIDITDSE</sequence>
<dbReference type="PANTHER" id="PTHR21220">
    <property type="entry name" value="DNA-DEPENDENT METALLOPROTEASE SPRTN"/>
    <property type="match status" value="1"/>
</dbReference>
<dbReference type="PANTHER" id="PTHR21220:SF0">
    <property type="entry name" value="DNA-DEPENDENT METALLOPROTEASE SPRTN"/>
    <property type="match status" value="1"/>
</dbReference>
<feature type="region of interest" description="Disordered" evidence="1">
    <location>
        <begin position="149"/>
        <end position="172"/>
    </location>
</feature>
<proteinExistence type="predicted"/>
<dbReference type="OrthoDB" id="5236983at2759"/>
<evidence type="ECO:0000256" key="1">
    <source>
        <dbReference type="SAM" id="MobiDB-lite"/>
    </source>
</evidence>
<dbReference type="EMBL" id="VDLU01000001">
    <property type="protein sequence ID" value="TNJ29992.1"/>
    <property type="molecule type" value="Genomic_DNA"/>
</dbReference>
<comment type="caution">
    <text evidence="3">The sequence shown here is derived from an EMBL/GenBank/DDBJ whole genome shotgun (WGS) entry which is preliminary data.</text>
</comment>
<dbReference type="InterPro" id="IPR006640">
    <property type="entry name" value="SprT-like_domain"/>
</dbReference>
<dbReference type="GO" id="GO:0004222">
    <property type="term" value="F:metalloendopeptidase activity"/>
    <property type="evidence" value="ECO:0007669"/>
    <property type="project" value="InterPro"/>
</dbReference>
<keyword evidence="4" id="KW-1185">Reference proteome</keyword>
<dbReference type="InterPro" id="IPR044245">
    <property type="entry name" value="Spartan"/>
</dbReference>
<dbReference type="Proteomes" id="UP000315496">
    <property type="component" value="Chromosome 1"/>
</dbReference>
<dbReference type="GO" id="GO:0003697">
    <property type="term" value="F:single-stranded DNA binding"/>
    <property type="evidence" value="ECO:0007669"/>
    <property type="project" value="InterPro"/>
</dbReference>